<evidence type="ECO:0000313" key="2">
    <source>
        <dbReference type="EMBL" id="KAK3786830.1"/>
    </source>
</evidence>
<feature type="transmembrane region" description="Helical" evidence="1">
    <location>
        <begin position="9"/>
        <end position="32"/>
    </location>
</feature>
<accession>A0AAE1AFA7</accession>
<protein>
    <submittedName>
        <fullName evidence="2">Uncharacterized protein</fullName>
    </submittedName>
</protein>
<evidence type="ECO:0000256" key="1">
    <source>
        <dbReference type="SAM" id="Phobius"/>
    </source>
</evidence>
<gene>
    <name evidence="2" type="ORF">RRG08_061381</name>
</gene>
<keyword evidence="1" id="KW-0472">Membrane</keyword>
<keyword evidence="1" id="KW-1133">Transmembrane helix</keyword>
<reference evidence="2" key="1">
    <citation type="journal article" date="2023" name="G3 (Bethesda)">
        <title>A reference genome for the long-term kleptoplast-retaining sea slug Elysia crispata morphotype clarki.</title>
        <authorList>
            <person name="Eastman K.E."/>
            <person name="Pendleton A.L."/>
            <person name="Shaikh M.A."/>
            <person name="Suttiyut T."/>
            <person name="Ogas R."/>
            <person name="Tomko P."/>
            <person name="Gavelis G."/>
            <person name="Widhalm J.R."/>
            <person name="Wisecaver J.H."/>
        </authorList>
    </citation>
    <scope>NUCLEOTIDE SEQUENCE</scope>
    <source>
        <strain evidence="2">ECLA1</strain>
    </source>
</reference>
<dbReference type="EMBL" id="JAWDGP010001944">
    <property type="protein sequence ID" value="KAK3786830.1"/>
    <property type="molecule type" value="Genomic_DNA"/>
</dbReference>
<keyword evidence="3" id="KW-1185">Reference proteome</keyword>
<organism evidence="2 3">
    <name type="scientific">Elysia crispata</name>
    <name type="common">lettuce slug</name>
    <dbReference type="NCBI Taxonomy" id="231223"/>
    <lineage>
        <taxon>Eukaryota</taxon>
        <taxon>Metazoa</taxon>
        <taxon>Spiralia</taxon>
        <taxon>Lophotrochozoa</taxon>
        <taxon>Mollusca</taxon>
        <taxon>Gastropoda</taxon>
        <taxon>Heterobranchia</taxon>
        <taxon>Euthyneura</taxon>
        <taxon>Panpulmonata</taxon>
        <taxon>Sacoglossa</taxon>
        <taxon>Placobranchoidea</taxon>
        <taxon>Plakobranchidae</taxon>
        <taxon>Elysia</taxon>
    </lineage>
</organism>
<evidence type="ECO:0000313" key="3">
    <source>
        <dbReference type="Proteomes" id="UP001283361"/>
    </source>
</evidence>
<sequence>MSLLQKRHLFITSILPSSIFVSLILSSLIFPYSSPSLPLTMFQHNFSQYLGHFDPEFYNLSLTPILNTPFLRLYHQTTLHLNLTPILTHLHPPASPQTHKRSC</sequence>
<keyword evidence="1" id="KW-0812">Transmembrane</keyword>
<dbReference type="Proteomes" id="UP001283361">
    <property type="component" value="Unassembled WGS sequence"/>
</dbReference>
<name>A0AAE1AFA7_9GAST</name>
<proteinExistence type="predicted"/>
<comment type="caution">
    <text evidence="2">The sequence shown here is derived from an EMBL/GenBank/DDBJ whole genome shotgun (WGS) entry which is preliminary data.</text>
</comment>
<dbReference type="AlphaFoldDB" id="A0AAE1AFA7"/>